<evidence type="ECO:0000313" key="12">
    <source>
        <dbReference type="Proteomes" id="UP001219934"/>
    </source>
</evidence>
<evidence type="ECO:0000256" key="3">
    <source>
        <dbReference type="ARBA" id="ARBA00022884"/>
    </source>
</evidence>
<keyword evidence="3 8" id="KW-0694">RNA-binding</keyword>
<feature type="compositionally biased region" description="Polar residues" evidence="9">
    <location>
        <begin position="912"/>
        <end position="923"/>
    </location>
</feature>
<comment type="subunit">
    <text evidence="6">Interacts with the GTP form of RRAGA, RRAGC and RRAGD. Interacts with NIP7. Interacts with DDX18; the interaction is RNA-dependent. Interacts with DDX47; the interaction is RNA-dependent.</text>
</comment>
<feature type="region of interest" description="Disordered" evidence="9">
    <location>
        <begin position="455"/>
        <end position="728"/>
    </location>
</feature>
<feature type="region of interest" description="Disordered" evidence="9">
    <location>
        <begin position="759"/>
        <end position="980"/>
    </location>
</feature>
<feature type="compositionally biased region" description="Low complexity" evidence="9">
    <location>
        <begin position="660"/>
        <end position="671"/>
    </location>
</feature>
<feature type="region of interest" description="Disordered" evidence="9">
    <location>
        <begin position="270"/>
        <end position="289"/>
    </location>
</feature>
<keyword evidence="12" id="KW-1185">Reference proteome</keyword>
<dbReference type="EMBL" id="JAPTMU010000007">
    <property type="protein sequence ID" value="KAJ4940932.1"/>
    <property type="molecule type" value="Genomic_DNA"/>
</dbReference>
<comment type="subcellular location">
    <subcellularLocation>
        <location evidence="1">Nucleus</location>
        <location evidence="1">Nucleolus</location>
    </subcellularLocation>
</comment>
<name>A0AAD6FNH8_9TELE</name>
<dbReference type="SUPFAM" id="SSF54928">
    <property type="entry name" value="RNA-binding domain, RBD"/>
    <property type="match status" value="1"/>
</dbReference>
<dbReference type="GO" id="GO:0005730">
    <property type="term" value="C:nucleolus"/>
    <property type="evidence" value="ECO:0007669"/>
    <property type="project" value="UniProtKB-SubCell"/>
</dbReference>
<feature type="domain" description="RRM" evidence="10">
    <location>
        <begin position="2"/>
        <end position="83"/>
    </location>
</feature>
<feature type="compositionally biased region" description="Basic and acidic residues" evidence="9">
    <location>
        <begin position="548"/>
        <end position="559"/>
    </location>
</feature>
<feature type="compositionally biased region" description="Acidic residues" evidence="9">
    <location>
        <begin position="604"/>
        <end position="620"/>
    </location>
</feature>
<feature type="compositionally biased region" description="Basic and acidic residues" evidence="9">
    <location>
        <begin position="581"/>
        <end position="597"/>
    </location>
</feature>
<evidence type="ECO:0000256" key="7">
    <source>
        <dbReference type="ARBA" id="ARBA00068539"/>
    </source>
</evidence>
<keyword evidence="2" id="KW-0597">Phosphoprotein</keyword>
<dbReference type="Gene3D" id="3.30.70.330">
    <property type="match status" value="1"/>
</dbReference>
<evidence type="ECO:0000256" key="1">
    <source>
        <dbReference type="ARBA" id="ARBA00004604"/>
    </source>
</evidence>
<feature type="region of interest" description="Disordered" evidence="9">
    <location>
        <begin position="1031"/>
        <end position="1067"/>
    </location>
</feature>
<feature type="compositionally biased region" description="Acidic residues" evidence="9">
    <location>
        <begin position="307"/>
        <end position="320"/>
    </location>
</feature>
<dbReference type="PROSITE" id="PS50102">
    <property type="entry name" value="RRM"/>
    <property type="match status" value="1"/>
</dbReference>
<proteinExistence type="predicted"/>
<feature type="compositionally biased region" description="Basic and acidic residues" evidence="9">
    <location>
        <begin position="946"/>
        <end position="979"/>
    </location>
</feature>
<evidence type="ECO:0000256" key="6">
    <source>
        <dbReference type="ARBA" id="ARBA00065066"/>
    </source>
</evidence>
<feature type="compositionally biased region" description="Low complexity" evidence="9">
    <location>
        <begin position="924"/>
        <end position="934"/>
    </location>
</feature>
<gene>
    <name evidence="11" type="ORF">JOQ06_027222</name>
</gene>
<dbReference type="GO" id="GO:0003723">
    <property type="term" value="F:RNA binding"/>
    <property type="evidence" value="ECO:0007669"/>
    <property type="project" value="UniProtKB-UniRule"/>
</dbReference>
<dbReference type="InterPro" id="IPR000504">
    <property type="entry name" value="RRM_dom"/>
</dbReference>
<feature type="compositionally biased region" description="Polar residues" evidence="9">
    <location>
        <begin position="458"/>
        <end position="471"/>
    </location>
</feature>
<evidence type="ECO:0000256" key="2">
    <source>
        <dbReference type="ARBA" id="ARBA00022553"/>
    </source>
</evidence>
<dbReference type="PROSITE" id="PS50096">
    <property type="entry name" value="IQ"/>
    <property type="match status" value="1"/>
</dbReference>
<dbReference type="InterPro" id="IPR012677">
    <property type="entry name" value="Nucleotide-bd_a/b_plait_sf"/>
</dbReference>
<evidence type="ECO:0000259" key="10">
    <source>
        <dbReference type="PROSITE" id="PS50102"/>
    </source>
</evidence>
<feature type="compositionally biased region" description="Basic and acidic residues" evidence="9">
    <location>
        <begin position="145"/>
        <end position="155"/>
    </location>
</feature>
<feature type="compositionally biased region" description="Acidic residues" evidence="9">
    <location>
        <begin position="409"/>
        <end position="431"/>
    </location>
</feature>
<comment type="caution">
    <text evidence="11">The sequence shown here is derived from an EMBL/GenBank/DDBJ whole genome shotgun (WGS) entry which is preliminary data.</text>
</comment>
<accession>A0AAD6FNH8</accession>
<evidence type="ECO:0000256" key="9">
    <source>
        <dbReference type="SAM" id="MobiDB-lite"/>
    </source>
</evidence>
<feature type="compositionally biased region" description="Pro residues" evidence="9">
    <location>
        <begin position="326"/>
        <end position="338"/>
    </location>
</feature>
<feature type="region of interest" description="Disordered" evidence="9">
    <location>
        <begin position="296"/>
        <end position="434"/>
    </location>
</feature>
<dbReference type="SMART" id="SM01182">
    <property type="entry name" value="EF-1_beta_acid"/>
    <property type="match status" value="6"/>
</dbReference>
<dbReference type="InterPro" id="IPR035979">
    <property type="entry name" value="RBD_domain_sf"/>
</dbReference>
<comment type="function">
    <text evidence="5">Plays an essential role in the survival of diffuse-type gastric cancer cells. Acts as a nucleolar anchoring protein for DDX47. May be involved in regulation of gene expression at the post-transcriptional level or in ribosome biogenesis in cancer cells.</text>
</comment>
<evidence type="ECO:0000256" key="8">
    <source>
        <dbReference type="PROSITE-ProRule" id="PRU00176"/>
    </source>
</evidence>
<dbReference type="Pfam" id="PF00076">
    <property type="entry name" value="RRM_1"/>
    <property type="match status" value="1"/>
</dbReference>
<feature type="compositionally biased region" description="Acidic residues" evidence="9">
    <location>
        <begin position="773"/>
        <end position="787"/>
    </location>
</feature>
<reference evidence="11" key="1">
    <citation type="submission" date="2022-11" db="EMBL/GenBank/DDBJ databases">
        <title>Chromosome-level genome of Pogonophryne albipinna.</title>
        <authorList>
            <person name="Jo E."/>
        </authorList>
    </citation>
    <scope>NUCLEOTIDE SEQUENCE</scope>
    <source>
        <strain evidence="11">SGF0006</strain>
        <tissue evidence="11">Muscle</tissue>
    </source>
</reference>
<feature type="compositionally biased region" description="Basic residues" evidence="9">
    <location>
        <begin position="388"/>
        <end position="397"/>
    </location>
</feature>
<dbReference type="GO" id="GO:1902570">
    <property type="term" value="P:protein localization to nucleolus"/>
    <property type="evidence" value="ECO:0007669"/>
    <property type="project" value="TreeGrafter"/>
</dbReference>
<feature type="region of interest" description="Disordered" evidence="9">
    <location>
        <begin position="145"/>
        <end position="258"/>
    </location>
</feature>
<dbReference type="AlphaFoldDB" id="A0AAD6FNH8"/>
<sequence length="1067" mass="118690">MQRLYVGGLSHTITQKDLKDRFGKFGQVEDVELRTRKDDEGVPYKTFSYININITDADLKKCMTVLNKSKWKGGTLQIEMAKESFLHSKAGVENFTMKAAVPGTEVPGHEDWVVSKFGRVLPVLQLKCQKGSRARTLKYDPSKYSHNIRKLDRPSADQSASDLPTPVSQLTWELQGGDDDISKKRRGEFPAYEPPKRKKSQTDAVNSLKAEGKPRLKQSVDSVALTEAPQVTNGHKPPSTVRPAQMKGPPLTLSDIDSDDEIHRIVAVQSSSHNALQQEEDEDKLEVVGLDYLVTPGRARQQQKGGDEEENDYDSADTDELLASRKPPPPRSSSPPPQERATLTAGNISGNNTDRKRKTKKKSKAGEEDSTDAEEPSAQKRRDAGKLSSRKQSKKMKVLPVVKPSSSESESDDEEEEEECESADSSSDSDYEAMFSNVTRLEISLADLQKLAEEFQDTSETTAPSSLSVSEQKTKPPKKGTTPEEILAALMEDDSSEEKEEQQPKKKKKKRKADATTQLLPAFKGTKALNEGSETEEGQKEEEEGEGTEVKKLKVDHKATSSKMNGQKHTETESSEDEEEEPKKKEAVVKNMAEKAESVSSSSSDEEEEEEEEDEEDEEDNKGKVFKTMAKKAQKGSSSSSDEDEEEEEVPKANQTVLTSKAAAASSSSSSSEEDKDEILPAKDAVKAAPPPAPHSESSSSEEEEEEEKQAPLRVPLGAKEEEERQRKANIRRLAAVQQRQKETEENKKLIQGALANLDAPAAGAGKHIVFGSDDDDDEEADSDDEQQTTSEIKTPKKTLFQDSQSENEAPGHKNTSTKEKLSGTHLFGSSEEEEDADEEEDGSRFDIRPEFEGRAGHKLMELQSRFGKDERFKMDSRFLEQNEDKEAESEKKKSGTEEEEALEEERKKSLSILQSVLGISQHTSSSSKATSKAKTFRDVSALHYDPSREEHAAFETKTEETKKESKAARRKKREEAQKLPEVSTEIYYDVSGDMKAVFAEKEEASGFKFSFFGDDAETGSGETAEYKIESIQAPKLQQADRGSQLRQEYRKKHKDARRKLKTSVKS</sequence>
<dbReference type="SMART" id="SM00360">
    <property type="entry name" value="RRM"/>
    <property type="match status" value="1"/>
</dbReference>
<dbReference type="InterPro" id="IPR018940">
    <property type="entry name" value="EF-1_beta_acid_region_euk"/>
</dbReference>
<organism evidence="11 12">
    <name type="scientific">Pogonophryne albipinna</name>
    <dbReference type="NCBI Taxonomy" id="1090488"/>
    <lineage>
        <taxon>Eukaryota</taxon>
        <taxon>Metazoa</taxon>
        <taxon>Chordata</taxon>
        <taxon>Craniata</taxon>
        <taxon>Vertebrata</taxon>
        <taxon>Euteleostomi</taxon>
        <taxon>Actinopterygii</taxon>
        <taxon>Neopterygii</taxon>
        <taxon>Teleostei</taxon>
        <taxon>Neoteleostei</taxon>
        <taxon>Acanthomorphata</taxon>
        <taxon>Eupercaria</taxon>
        <taxon>Perciformes</taxon>
        <taxon>Notothenioidei</taxon>
        <taxon>Pogonophryne</taxon>
    </lineage>
</organism>
<feature type="compositionally biased region" description="Acidic residues" evidence="9">
    <location>
        <begin position="533"/>
        <end position="547"/>
    </location>
</feature>
<dbReference type="Proteomes" id="UP001219934">
    <property type="component" value="Unassembled WGS sequence"/>
</dbReference>
<feature type="compositionally biased region" description="Basic residues" evidence="9">
    <location>
        <begin position="1050"/>
        <end position="1067"/>
    </location>
</feature>
<feature type="compositionally biased region" description="Polar residues" evidence="9">
    <location>
        <begin position="156"/>
        <end position="172"/>
    </location>
</feature>
<evidence type="ECO:0000313" key="11">
    <source>
        <dbReference type="EMBL" id="KAJ4940932.1"/>
    </source>
</evidence>
<dbReference type="FunFam" id="3.30.70.330:FF:000346">
    <property type="entry name" value="Nucleolar protein 8"/>
    <property type="match status" value="1"/>
</dbReference>
<keyword evidence="4" id="KW-0539">Nucleus</keyword>
<protein>
    <recommendedName>
        <fullName evidence="7">Nucleolar protein 8</fullName>
    </recommendedName>
</protein>
<feature type="compositionally biased region" description="Basic and acidic residues" evidence="9">
    <location>
        <begin position="843"/>
        <end position="897"/>
    </location>
</feature>
<evidence type="ECO:0000256" key="4">
    <source>
        <dbReference type="ARBA" id="ARBA00023242"/>
    </source>
</evidence>
<dbReference type="InterPro" id="IPR034138">
    <property type="entry name" value="NOP8_RRM"/>
</dbReference>
<dbReference type="PANTHER" id="PTHR48029">
    <property type="entry name" value="NUCLEOLAR PROTEIN 8"/>
    <property type="match status" value="1"/>
</dbReference>
<dbReference type="PANTHER" id="PTHR48029:SF1">
    <property type="entry name" value="NUCLEOLAR PROTEIN 8"/>
    <property type="match status" value="1"/>
</dbReference>
<feature type="compositionally biased region" description="Acidic residues" evidence="9">
    <location>
        <begin position="491"/>
        <end position="500"/>
    </location>
</feature>
<evidence type="ECO:0000256" key="5">
    <source>
        <dbReference type="ARBA" id="ARBA00054821"/>
    </source>
</evidence>
<dbReference type="CDD" id="cd12226">
    <property type="entry name" value="RRM_NOL8"/>
    <property type="match status" value="1"/>
</dbReference>
<feature type="compositionally biased region" description="Acidic residues" evidence="9">
    <location>
        <begin position="831"/>
        <end position="842"/>
    </location>
</feature>